<sequence length="393" mass="43028">MLPWHDGTILTKRLVVAFDRVSSVSTHLILTPVWQSSVEERQMYARPRLARHYYTTLQRAWCAPTAGPVPTYLEVGCKQDNANCDAGMSTSCQLAVGGRGQDHPLALGEVLRVRVNVVGTRLFTWLSFDLSSPPPGDKKSTIQIWRMSPGNKTIRWNTYWNGNIPDAGSGLPIDDGDGPYPSEMFPGGQHSFMVARRPADAGTPEHLAVWLEERPDRVARVKVLDGCDRLRVSTFVGSVSPVFYSGKDLSECGQGMTLPIGKKVRVGVTVYGSDQGPKFRMSRASDSEDGGSTVAVTGISGNGWSFSAFGPNGDPASSHDEQPGRGRDRFGQPQMAPRLPEGEHLFVVERRPTEMAVWLESRPDLVATAPVLDDAVKLSVHSIINLVLYEQVK</sequence>
<keyword evidence="2" id="KW-1185">Reference proteome</keyword>
<dbReference type="KEGG" id="foc:113216592"/>
<feature type="compositionally biased region" description="Basic and acidic residues" evidence="1">
    <location>
        <begin position="317"/>
        <end position="330"/>
    </location>
</feature>
<dbReference type="OrthoDB" id="10424881at2759"/>
<gene>
    <name evidence="3" type="primary">LOC113216592</name>
</gene>
<evidence type="ECO:0000313" key="2">
    <source>
        <dbReference type="Proteomes" id="UP000504606"/>
    </source>
</evidence>
<proteinExistence type="predicted"/>
<accession>A0A6J1THA6</accession>
<evidence type="ECO:0000256" key="1">
    <source>
        <dbReference type="SAM" id="MobiDB-lite"/>
    </source>
</evidence>
<evidence type="ECO:0000313" key="3">
    <source>
        <dbReference type="RefSeq" id="XP_026292127.2"/>
    </source>
</evidence>
<dbReference type="Proteomes" id="UP000504606">
    <property type="component" value="Unplaced"/>
</dbReference>
<dbReference type="AlphaFoldDB" id="A0A6J1THA6"/>
<dbReference type="RefSeq" id="XP_026292127.2">
    <property type="nucleotide sequence ID" value="XM_026436342.2"/>
</dbReference>
<dbReference type="GeneID" id="113216592"/>
<reference evidence="3" key="1">
    <citation type="submission" date="2025-08" db="UniProtKB">
        <authorList>
            <consortium name="RefSeq"/>
        </authorList>
    </citation>
    <scope>IDENTIFICATION</scope>
    <source>
        <tissue evidence="3">Whole organism</tissue>
    </source>
</reference>
<organism evidence="2 3">
    <name type="scientific">Frankliniella occidentalis</name>
    <name type="common">Western flower thrips</name>
    <name type="synonym">Euthrips occidentalis</name>
    <dbReference type="NCBI Taxonomy" id="133901"/>
    <lineage>
        <taxon>Eukaryota</taxon>
        <taxon>Metazoa</taxon>
        <taxon>Ecdysozoa</taxon>
        <taxon>Arthropoda</taxon>
        <taxon>Hexapoda</taxon>
        <taxon>Insecta</taxon>
        <taxon>Pterygota</taxon>
        <taxon>Neoptera</taxon>
        <taxon>Paraneoptera</taxon>
        <taxon>Thysanoptera</taxon>
        <taxon>Terebrantia</taxon>
        <taxon>Thripoidea</taxon>
        <taxon>Thripidae</taxon>
        <taxon>Frankliniella</taxon>
    </lineage>
</organism>
<feature type="region of interest" description="Disordered" evidence="1">
    <location>
        <begin position="307"/>
        <end position="337"/>
    </location>
</feature>
<protein>
    <submittedName>
        <fullName evidence="3">Uncharacterized protein LOC113216592 isoform X1</fullName>
    </submittedName>
</protein>
<name>A0A6J1THA6_FRAOC</name>